<protein>
    <recommendedName>
        <fullName evidence="10">Cytochrome P450</fullName>
    </recommendedName>
</protein>
<dbReference type="EMBL" id="JAFEKC020000011">
    <property type="protein sequence ID" value="KAK0512310.1"/>
    <property type="molecule type" value="Genomic_DNA"/>
</dbReference>
<name>A0AA39V8B9_9LECA</name>
<keyword evidence="5 6" id="KW-0349">Heme</keyword>
<dbReference type="Proteomes" id="UP001166286">
    <property type="component" value="Unassembled WGS sequence"/>
</dbReference>
<comment type="cofactor">
    <cofactor evidence="1 5">
        <name>heme</name>
        <dbReference type="ChEBI" id="CHEBI:30413"/>
    </cofactor>
</comment>
<organism evidence="8 9">
    <name type="scientific">Cladonia borealis</name>
    <dbReference type="NCBI Taxonomy" id="184061"/>
    <lineage>
        <taxon>Eukaryota</taxon>
        <taxon>Fungi</taxon>
        <taxon>Dikarya</taxon>
        <taxon>Ascomycota</taxon>
        <taxon>Pezizomycotina</taxon>
        <taxon>Lecanoromycetes</taxon>
        <taxon>OSLEUM clade</taxon>
        <taxon>Lecanoromycetidae</taxon>
        <taxon>Lecanorales</taxon>
        <taxon>Lecanorineae</taxon>
        <taxon>Cladoniaceae</taxon>
        <taxon>Cladonia</taxon>
    </lineage>
</organism>
<gene>
    <name evidence="8" type="ORF">JMJ35_005438</name>
</gene>
<keyword evidence="7" id="KW-0472">Membrane</keyword>
<dbReference type="GO" id="GO:0005506">
    <property type="term" value="F:iron ion binding"/>
    <property type="evidence" value="ECO:0007669"/>
    <property type="project" value="InterPro"/>
</dbReference>
<reference evidence="8" key="1">
    <citation type="submission" date="2023-03" db="EMBL/GenBank/DDBJ databases">
        <title>Complete genome of Cladonia borealis.</title>
        <authorList>
            <person name="Park H."/>
        </authorList>
    </citation>
    <scope>NUCLEOTIDE SEQUENCE</scope>
    <source>
        <strain evidence="8">ANT050790</strain>
    </source>
</reference>
<dbReference type="Gene3D" id="1.10.630.10">
    <property type="entry name" value="Cytochrome P450"/>
    <property type="match status" value="1"/>
</dbReference>
<accession>A0AA39V8B9</accession>
<keyword evidence="6" id="KW-0560">Oxidoreductase</keyword>
<evidence type="ECO:0008006" key="10">
    <source>
        <dbReference type="Google" id="ProtNLM"/>
    </source>
</evidence>
<keyword evidence="6" id="KW-0503">Monooxygenase</keyword>
<comment type="similarity">
    <text evidence="2 6">Belongs to the cytochrome P450 family.</text>
</comment>
<dbReference type="InterPro" id="IPR002403">
    <property type="entry name" value="Cyt_P450_E_grp-IV"/>
</dbReference>
<keyword evidence="9" id="KW-1185">Reference proteome</keyword>
<dbReference type="InterPro" id="IPR050121">
    <property type="entry name" value="Cytochrome_P450_monoxygenase"/>
</dbReference>
<dbReference type="InterPro" id="IPR017972">
    <property type="entry name" value="Cyt_P450_CS"/>
</dbReference>
<dbReference type="PANTHER" id="PTHR24305:SF85">
    <property type="entry name" value="P450, PUTATIVE (EUROFUNG)-RELATED"/>
    <property type="match status" value="1"/>
</dbReference>
<dbReference type="PRINTS" id="PR00465">
    <property type="entry name" value="EP450IV"/>
</dbReference>
<evidence type="ECO:0000313" key="9">
    <source>
        <dbReference type="Proteomes" id="UP001166286"/>
    </source>
</evidence>
<feature type="transmembrane region" description="Helical" evidence="7">
    <location>
        <begin position="20"/>
        <end position="39"/>
    </location>
</feature>
<dbReference type="Pfam" id="PF00067">
    <property type="entry name" value="p450"/>
    <property type="match status" value="1"/>
</dbReference>
<dbReference type="GO" id="GO:0020037">
    <property type="term" value="F:heme binding"/>
    <property type="evidence" value="ECO:0007669"/>
    <property type="project" value="InterPro"/>
</dbReference>
<evidence type="ECO:0000256" key="2">
    <source>
        <dbReference type="ARBA" id="ARBA00010617"/>
    </source>
</evidence>
<dbReference type="InterPro" id="IPR036396">
    <property type="entry name" value="Cyt_P450_sf"/>
</dbReference>
<dbReference type="GO" id="GO:0004497">
    <property type="term" value="F:monooxygenase activity"/>
    <property type="evidence" value="ECO:0007669"/>
    <property type="project" value="UniProtKB-KW"/>
</dbReference>
<dbReference type="AlphaFoldDB" id="A0AA39V8B9"/>
<evidence type="ECO:0000313" key="8">
    <source>
        <dbReference type="EMBL" id="KAK0512310.1"/>
    </source>
</evidence>
<dbReference type="SUPFAM" id="SSF48264">
    <property type="entry name" value="Cytochrome P450"/>
    <property type="match status" value="1"/>
</dbReference>
<keyword evidence="7" id="KW-1133">Transmembrane helix</keyword>
<proteinExistence type="inferred from homology"/>
<keyword evidence="3 5" id="KW-0479">Metal-binding</keyword>
<dbReference type="GO" id="GO:0016705">
    <property type="term" value="F:oxidoreductase activity, acting on paired donors, with incorporation or reduction of molecular oxygen"/>
    <property type="evidence" value="ECO:0007669"/>
    <property type="project" value="InterPro"/>
</dbReference>
<dbReference type="PANTHER" id="PTHR24305">
    <property type="entry name" value="CYTOCHROME P450"/>
    <property type="match status" value="1"/>
</dbReference>
<evidence type="ECO:0000256" key="3">
    <source>
        <dbReference type="ARBA" id="ARBA00022723"/>
    </source>
</evidence>
<dbReference type="InterPro" id="IPR001128">
    <property type="entry name" value="Cyt_P450"/>
</dbReference>
<evidence type="ECO:0000256" key="7">
    <source>
        <dbReference type="SAM" id="Phobius"/>
    </source>
</evidence>
<comment type="caution">
    <text evidence="8">The sequence shown here is derived from an EMBL/GenBank/DDBJ whole genome shotgun (WGS) entry which is preliminary data.</text>
</comment>
<dbReference type="PROSITE" id="PS00086">
    <property type="entry name" value="CYTOCHROME_P450"/>
    <property type="match status" value="1"/>
</dbReference>
<feature type="binding site" description="axial binding residue" evidence="5">
    <location>
        <position position="460"/>
    </location>
    <ligand>
        <name>heme</name>
        <dbReference type="ChEBI" id="CHEBI:30413"/>
    </ligand>
    <ligandPart>
        <name>Fe</name>
        <dbReference type="ChEBI" id="CHEBI:18248"/>
    </ligandPart>
</feature>
<sequence>MLASMLSLWAPKLLDSGIHHVLLAMLVLILCVTTYNALYNRYLHPLHRFPGPFWGSVTDLYHTYLLGTSQVHLKQLRLHQEYGSVIRVSPNLLCFSDPTLLPSVYHRHSEKTPFYSPGMAGEERPLLQIQGDVEHAANLKILSPTYSMGHIRLLEATVDERIIKTNQVLQSRFSDTGESVDMAAYIRWHIYDTMTQVIYGVPVGMVDKGRDVDRLIGEWHRVFTLGGLIATLPWLIGPVINNRYLKPFLMPSKWHGHGIGHIVRSHKRMFNHRLRNPQLFRPGNMFDSLLQMKPPDGTNTSLQEAERQCFILTVSSQDTSAAFISALINYVLEHASIISKVCSEILRFEQSHRLSLPIVTYQETVEMPYFMACVHETLRLSPPISTVLPRYAPRGGMDVNGEWISEKVELGANPYVIHRSTKIFGLDADTFRPERWLGDPEQVRLMHKFSFAFGFGSRKCLGKNIALFESQKFCVQLLRDFDIHNCSPERPFKAQNWGVNVYFEQYLKLMARTKRSEEIKC</sequence>
<evidence type="ECO:0000256" key="5">
    <source>
        <dbReference type="PIRSR" id="PIRSR602403-1"/>
    </source>
</evidence>
<keyword evidence="7" id="KW-0812">Transmembrane</keyword>
<evidence type="ECO:0000256" key="6">
    <source>
        <dbReference type="RuleBase" id="RU000461"/>
    </source>
</evidence>
<keyword evidence="4 5" id="KW-0408">Iron</keyword>
<evidence type="ECO:0000256" key="4">
    <source>
        <dbReference type="ARBA" id="ARBA00023004"/>
    </source>
</evidence>
<feature type="transmembrane region" description="Helical" evidence="7">
    <location>
        <begin position="222"/>
        <end position="240"/>
    </location>
</feature>
<evidence type="ECO:0000256" key="1">
    <source>
        <dbReference type="ARBA" id="ARBA00001971"/>
    </source>
</evidence>